<dbReference type="SMART" id="SM00066">
    <property type="entry name" value="GAL4"/>
    <property type="match status" value="1"/>
</dbReference>
<accession>A0A6A6BS01</accession>
<dbReference type="GO" id="GO:0003677">
    <property type="term" value="F:DNA binding"/>
    <property type="evidence" value="ECO:0007669"/>
    <property type="project" value="InterPro"/>
</dbReference>
<feature type="domain" description="Zn(2)-C6 fungal-type" evidence="7">
    <location>
        <begin position="47"/>
        <end position="77"/>
    </location>
</feature>
<dbReference type="GO" id="GO:0005634">
    <property type="term" value="C:nucleus"/>
    <property type="evidence" value="ECO:0007669"/>
    <property type="project" value="UniProtKB-SubCell"/>
</dbReference>
<feature type="compositionally biased region" description="Polar residues" evidence="6">
    <location>
        <begin position="642"/>
        <end position="655"/>
    </location>
</feature>
<feature type="region of interest" description="Disordered" evidence="6">
    <location>
        <begin position="642"/>
        <end position="711"/>
    </location>
</feature>
<dbReference type="OrthoDB" id="5600212at2759"/>
<dbReference type="GO" id="GO:0006351">
    <property type="term" value="P:DNA-templated transcription"/>
    <property type="evidence" value="ECO:0007669"/>
    <property type="project" value="InterPro"/>
</dbReference>
<proteinExistence type="predicted"/>
<dbReference type="PROSITE" id="PS00463">
    <property type="entry name" value="ZN2_CY6_FUNGAL_1"/>
    <property type="match status" value="1"/>
</dbReference>
<keyword evidence="5" id="KW-0539">Nucleus</keyword>
<gene>
    <name evidence="8" type="ORF">K452DRAFT_264324</name>
</gene>
<feature type="compositionally biased region" description="Polar residues" evidence="6">
    <location>
        <begin position="742"/>
        <end position="759"/>
    </location>
</feature>
<feature type="compositionally biased region" description="Polar residues" evidence="6">
    <location>
        <begin position="686"/>
        <end position="709"/>
    </location>
</feature>
<dbReference type="RefSeq" id="XP_033401073.1">
    <property type="nucleotide sequence ID" value="XM_033538684.1"/>
</dbReference>
<feature type="compositionally biased region" description="Basic and acidic residues" evidence="6">
    <location>
        <begin position="19"/>
        <end position="29"/>
    </location>
</feature>
<organism evidence="8 9">
    <name type="scientific">Aplosporella prunicola CBS 121167</name>
    <dbReference type="NCBI Taxonomy" id="1176127"/>
    <lineage>
        <taxon>Eukaryota</taxon>
        <taxon>Fungi</taxon>
        <taxon>Dikarya</taxon>
        <taxon>Ascomycota</taxon>
        <taxon>Pezizomycotina</taxon>
        <taxon>Dothideomycetes</taxon>
        <taxon>Dothideomycetes incertae sedis</taxon>
        <taxon>Botryosphaeriales</taxon>
        <taxon>Aplosporellaceae</taxon>
        <taxon>Aplosporella</taxon>
    </lineage>
</organism>
<dbReference type="AlphaFoldDB" id="A0A6A6BS01"/>
<feature type="compositionally biased region" description="Polar residues" evidence="6">
    <location>
        <begin position="766"/>
        <end position="792"/>
    </location>
</feature>
<feature type="region of interest" description="Disordered" evidence="6">
    <location>
        <begin position="13"/>
        <end position="40"/>
    </location>
</feature>
<dbReference type="InterPro" id="IPR036864">
    <property type="entry name" value="Zn2-C6_fun-type_DNA-bd_sf"/>
</dbReference>
<keyword evidence="4" id="KW-0804">Transcription</keyword>
<evidence type="ECO:0000259" key="7">
    <source>
        <dbReference type="PROSITE" id="PS50048"/>
    </source>
</evidence>
<evidence type="ECO:0000313" key="9">
    <source>
        <dbReference type="Proteomes" id="UP000799438"/>
    </source>
</evidence>
<dbReference type="GO" id="GO:0008270">
    <property type="term" value="F:zinc ion binding"/>
    <property type="evidence" value="ECO:0007669"/>
    <property type="project" value="InterPro"/>
</dbReference>
<comment type="subcellular location">
    <subcellularLocation>
        <location evidence="1">Nucleus</location>
    </subcellularLocation>
</comment>
<protein>
    <recommendedName>
        <fullName evidence="7">Zn(2)-C6 fungal-type domain-containing protein</fullName>
    </recommendedName>
</protein>
<evidence type="ECO:0000256" key="4">
    <source>
        <dbReference type="ARBA" id="ARBA00023163"/>
    </source>
</evidence>
<dbReference type="InterPro" id="IPR050815">
    <property type="entry name" value="TF_fung"/>
</dbReference>
<dbReference type="InterPro" id="IPR007219">
    <property type="entry name" value="XnlR_reg_dom"/>
</dbReference>
<dbReference type="InterPro" id="IPR001138">
    <property type="entry name" value="Zn2Cys6_DnaBD"/>
</dbReference>
<dbReference type="GO" id="GO:0000981">
    <property type="term" value="F:DNA-binding transcription factor activity, RNA polymerase II-specific"/>
    <property type="evidence" value="ECO:0007669"/>
    <property type="project" value="InterPro"/>
</dbReference>
<dbReference type="PANTHER" id="PTHR47338:SF10">
    <property type="entry name" value="TRANSCRIPTION FACTOR DOMAIN-CONTAINING PROTEIN-RELATED"/>
    <property type="match status" value="1"/>
</dbReference>
<evidence type="ECO:0000256" key="5">
    <source>
        <dbReference type="ARBA" id="ARBA00023242"/>
    </source>
</evidence>
<dbReference type="SMART" id="SM00906">
    <property type="entry name" value="Fungal_trans"/>
    <property type="match status" value="1"/>
</dbReference>
<feature type="region of interest" description="Disordered" evidence="6">
    <location>
        <begin position="725"/>
        <end position="792"/>
    </location>
</feature>
<evidence type="ECO:0000313" key="8">
    <source>
        <dbReference type="EMBL" id="KAF2145361.1"/>
    </source>
</evidence>
<reference evidence="8" key="1">
    <citation type="journal article" date="2020" name="Stud. Mycol.">
        <title>101 Dothideomycetes genomes: a test case for predicting lifestyles and emergence of pathogens.</title>
        <authorList>
            <person name="Haridas S."/>
            <person name="Albert R."/>
            <person name="Binder M."/>
            <person name="Bloem J."/>
            <person name="Labutti K."/>
            <person name="Salamov A."/>
            <person name="Andreopoulos B."/>
            <person name="Baker S."/>
            <person name="Barry K."/>
            <person name="Bills G."/>
            <person name="Bluhm B."/>
            <person name="Cannon C."/>
            <person name="Castanera R."/>
            <person name="Culley D."/>
            <person name="Daum C."/>
            <person name="Ezra D."/>
            <person name="Gonzalez J."/>
            <person name="Henrissat B."/>
            <person name="Kuo A."/>
            <person name="Liang C."/>
            <person name="Lipzen A."/>
            <person name="Lutzoni F."/>
            <person name="Magnuson J."/>
            <person name="Mondo S."/>
            <person name="Nolan M."/>
            <person name="Ohm R."/>
            <person name="Pangilinan J."/>
            <person name="Park H.-J."/>
            <person name="Ramirez L."/>
            <person name="Alfaro M."/>
            <person name="Sun H."/>
            <person name="Tritt A."/>
            <person name="Yoshinaga Y."/>
            <person name="Zwiers L.-H."/>
            <person name="Turgeon B."/>
            <person name="Goodwin S."/>
            <person name="Spatafora J."/>
            <person name="Crous P."/>
            <person name="Grigoriev I."/>
        </authorList>
    </citation>
    <scope>NUCLEOTIDE SEQUENCE</scope>
    <source>
        <strain evidence="8">CBS 121167</strain>
    </source>
</reference>
<evidence type="ECO:0000256" key="3">
    <source>
        <dbReference type="ARBA" id="ARBA00023015"/>
    </source>
</evidence>
<keyword evidence="2" id="KW-0479">Metal-binding</keyword>
<dbReference type="PANTHER" id="PTHR47338">
    <property type="entry name" value="ZN(II)2CYS6 TRANSCRIPTION FACTOR (EUROFUNG)-RELATED"/>
    <property type="match status" value="1"/>
</dbReference>
<evidence type="ECO:0000256" key="6">
    <source>
        <dbReference type="SAM" id="MobiDB-lite"/>
    </source>
</evidence>
<keyword evidence="9" id="KW-1185">Reference proteome</keyword>
<name>A0A6A6BS01_9PEZI</name>
<evidence type="ECO:0000256" key="1">
    <source>
        <dbReference type="ARBA" id="ARBA00004123"/>
    </source>
</evidence>
<dbReference type="GeneID" id="54296180"/>
<dbReference type="Pfam" id="PF04082">
    <property type="entry name" value="Fungal_trans"/>
    <property type="match status" value="1"/>
</dbReference>
<dbReference type="CDD" id="cd00067">
    <property type="entry name" value="GAL4"/>
    <property type="match status" value="1"/>
</dbReference>
<evidence type="ECO:0000256" key="2">
    <source>
        <dbReference type="ARBA" id="ARBA00022723"/>
    </source>
</evidence>
<dbReference type="EMBL" id="ML995477">
    <property type="protein sequence ID" value="KAF2145361.1"/>
    <property type="molecule type" value="Genomic_DNA"/>
</dbReference>
<dbReference type="CDD" id="cd12148">
    <property type="entry name" value="fungal_TF_MHR"/>
    <property type="match status" value="1"/>
</dbReference>
<dbReference type="Gene3D" id="4.10.240.10">
    <property type="entry name" value="Zn(2)-C6 fungal-type DNA-binding domain"/>
    <property type="match status" value="1"/>
</dbReference>
<dbReference type="SUPFAM" id="SSF57701">
    <property type="entry name" value="Zn2/Cys6 DNA-binding domain"/>
    <property type="match status" value="1"/>
</dbReference>
<dbReference type="Pfam" id="PF00172">
    <property type="entry name" value="Zn_clus"/>
    <property type="match status" value="1"/>
</dbReference>
<dbReference type="Proteomes" id="UP000799438">
    <property type="component" value="Unassembled WGS sequence"/>
</dbReference>
<sequence>MSATHAQTAAIDQAFFNDLSRRPPTEHDAQPQPTEAAANAPRQKRIACVLCRKRKLKCDGQRPTCGTCKRLSHECAYDEVRKKSGPKRGYVKALEARLQQVETLLKTHESTDSNQNEPETSNIFLGDVQNHDMQTDPVSSAASMAADAFLFGSPAELAAAQHSSTGGTNASPGTDPFSWEMIGLGLDEPLPDRDVIEELTRVYFEKVHPFIPMIHRPRFMAALHLAPHMRPPICLRYIMWCLAASLTDKYEELQDHFYRRARKYVQIDEMKGHGEAITTLAHCQTWVLITCYEFKCMFFPRAWLSTGRAVRLGQMGNLHKLDGAGLDVKQVLLPPKDWTEREERRRTFWMCYNIDRYASIGTGWPMTIDERDITTNLPASEEAFEKSKPMATPSLDQALEPMGSSALSPTAGVCVMAYMFGRNLTHLHRPTSDEREDDLNGNFWKRHREMDDALLNIALGLPDGLRLPAGISDPNAVFMNMNIHTSTICLHQAAIYKAEKRRMPPHVSNESKLRCATAAAEIAGIMRLVSHMDMAAMNPFLSFCIYVAARVFVQYLKTRPDDQQMQSHLRFLLQAMRALKRRTPLSGSFLVQLDLELEGAGVLASFGGNKPSGPTSIPANTDAVNCSPIFEIRESQSATAQMNTYGNSGFSSNTAPMPPGQKPFSFPANMDVETSPYGFTPGSGSGSSAAMQLPSRQKTPNTSSSSQLHPEQAHFLPRSMRAENDQSDMDVTPEGSGEHDSLSSGTSQRDTSRHSSYTVPSEGMPTESSQQRSYSMNPTGLTPSAMFSSMGTSTGDEFGDMAAQFYNSASAVPGWDVSGAGMTGLTPLPDNGWMLEEGGWEGYVFSKQNG</sequence>
<keyword evidence="3" id="KW-0805">Transcription regulation</keyword>
<dbReference type="PROSITE" id="PS50048">
    <property type="entry name" value="ZN2_CY6_FUNGAL_2"/>
    <property type="match status" value="1"/>
</dbReference>